<dbReference type="OrthoDB" id="9796461at2"/>
<keyword evidence="1" id="KW-0472">Membrane</keyword>
<keyword evidence="1" id="KW-1133">Transmembrane helix</keyword>
<dbReference type="InterPro" id="IPR002656">
    <property type="entry name" value="Acyl_transf_3_dom"/>
</dbReference>
<accession>A0A2U3P010</accession>
<dbReference type="PANTHER" id="PTHR23028:SF53">
    <property type="entry name" value="ACYL_TRANSF_3 DOMAIN-CONTAINING PROTEIN"/>
    <property type="match status" value="1"/>
</dbReference>
<reference evidence="3 4" key="1">
    <citation type="submission" date="2017-01" db="EMBL/GenBank/DDBJ databases">
        <authorList>
            <consortium name="Urmite Genomes"/>
        </authorList>
    </citation>
    <scope>NUCLEOTIDE SEQUENCE [LARGE SCALE GENOMIC DNA]</scope>
    <source>
        <strain evidence="3 4">AB57</strain>
    </source>
</reference>
<evidence type="ECO:0000313" key="4">
    <source>
        <dbReference type="Proteomes" id="UP000240988"/>
    </source>
</evidence>
<dbReference type="Proteomes" id="UP000240988">
    <property type="component" value="Unassembled WGS sequence"/>
</dbReference>
<feature type="transmembrane region" description="Helical" evidence="1">
    <location>
        <begin position="288"/>
        <end position="307"/>
    </location>
</feature>
<dbReference type="STRING" id="1841860.GCA_900157375_04938"/>
<dbReference type="InterPro" id="IPR050879">
    <property type="entry name" value="Acyltransferase_3"/>
</dbReference>
<dbReference type="GO" id="GO:0016747">
    <property type="term" value="F:acyltransferase activity, transferring groups other than amino-acyl groups"/>
    <property type="evidence" value="ECO:0007669"/>
    <property type="project" value="InterPro"/>
</dbReference>
<dbReference type="AlphaFoldDB" id="A0A2U3P010"/>
<protein>
    <submittedName>
        <fullName evidence="3">Peptidoglycan/LPS O-acetylase OafA/YrhL, contains acyltransferase and SGNH-hydrolase domains</fullName>
    </submittedName>
</protein>
<dbReference type="Pfam" id="PF01757">
    <property type="entry name" value="Acyl_transf_3"/>
    <property type="match status" value="1"/>
</dbReference>
<organism evidence="3 4">
    <name type="scientific">Mycobacterium rhizamassiliense</name>
    <dbReference type="NCBI Taxonomy" id="1841860"/>
    <lineage>
        <taxon>Bacteria</taxon>
        <taxon>Bacillati</taxon>
        <taxon>Actinomycetota</taxon>
        <taxon>Actinomycetes</taxon>
        <taxon>Mycobacteriales</taxon>
        <taxon>Mycobacteriaceae</taxon>
        <taxon>Mycobacterium</taxon>
    </lineage>
</organism>
<evidence type="ECO:0000256" key="1">
    <source>
        <dbReference type="SAM" id="Phobius"/>
    </source>
</evidence>
<feature type="domain" description="Acyltransferase 3" evidence="2">
    <location>
        <begin position="12"/>
        <end position="327"/>
    </location>
</feature>
<keyword evidence="3" id="KW-0012">Acyltransferase</keyword>
<feature type="transmembrane region" description="Helical" evidence="1">
    <location>
        <begin position="16"/>
        <end position="34"/>
    </location>
</feature>
<dbReference type="PANTHER" id="PTHR23028">
    <property type="entry name" value="ACETYLTRANSFERASE"/>
    <property type="match status" value="1"/>
</dbReference>
<evidence type="ECO:0000259" key="2">
    <source>
        <dbReference type="Pfam" id="PF01757"/>
    </source>
</evidence>
<feature type="transmembrane region" description="Helical" evidence="1">
    <location>
        <begin position="313"/>
        <end position="333"/>
    </location>
</feature>
<feature type="transmembrane region" description="Helical" evidence="1">
    <location>
        <begin position="158"/>
        <end position="177"/>
    </location>
</feature>
<feature type="transmembrane region" description="Helical" evidence="1">
    <location>
        <begin position="87"/>
        <end position="108"/>
    </location>
</feature>
<feature type="transmembrane region" description="Helical" evidence="1">
    <location>
        <begin position="233"/>
        <end position="252"/>
    </location>
</feature>
<dbReference type="GO" id="GO:0016020">
    <property type="term" value="C:membrane"/>
    <property type="evidence" value="ECO:0007669"/>
    <property type="project" value="TreeGrafter"/>
</dbReference>
<keyword evidence="1" id="KW-0812">Transmembrane</keyword>
<keyword evidence="3" id="KW-0808">Transferase</keyword>
<sequence length="365" mass="39778">MTLGQELDPRRNALNAWRLLLATGVIVWHSFLTTGHHIAFAPARQLLSEVFVDGFFAISGYLITSSWLRDPRLRDYFVARGLRVLPGVWVCLVVVAFVVAPLGVAMQGGSAKDLISSGAPLRYVLINMPAVGGLLFDIGGTPRGVPYPGFWDSSLWTLIWEVFCYIAVALLGVAGLLRRRWPIPLVFALALVASTMTPLSTDATPQQMITYAAARFALMFAAGALVHQFQDVIPARWSLVAVSAVIVLASSWLPYYRLVAAIPLAYMIIASGALLHNERLRLRTDLSYGVYIYAFPIQQLLVIAGLVTLNPLVFALIAAVAVLPVAATSWFLVEKPAMSLKARFKRKSLAAQEDSNLPVSAEATD</sequence>
<feature type="transmembrane region" description="Helical" evidence="1">
    <location>
        <begin position="46"/>
        <end position="67"/>
    </location>
</feature>
<gene>
    <name evidence="3" type="ORF">MRAB57_4935</name>
</gene>
<name>A0A2U3P010_9MYCO</name>
<feature type="transmembrane region" description="Helical" evidence="1">
    <location>
        <begin position="120"/>
        <end position="138"/>
    </location>
</feature>
<dbReference type="EMBL" id="FUFA01000005">
    <property type="protein sequence ID" value="SPM37092.1"/>
    <property type="molecule type" value="Genomic_DNA"/>
</dbReference>
<dbReference type="RefSeq" id="WP_077089685.1">
    <property type="nucleotide sequence ID" value="NZ_LT721901.1"/>
</dbReference>
<feature type="transmembrane region" description="Helical" evidence="1">
    <location>
        <begin position="258"/>
        <end position="276"/>
    </location>
</feature>
<keyword evidence="3" id="KW-0378">Hydrolase</keyword>
<dbReference type="GO" id="GO:0000271">
    <property type="term" value="P:polysaccharide biosynthetic process"/>
    <property type="evidence" value="ECO:0007669"/>
    <property type="project" value="TreeGrafter"/>
</dbReference>
<feature type="transmembrane region" description="Helical" evidence="1">
    <location>
        <begin position="184"/>
        <end position="201"/>
    </location>
</feature>
<dbReference type="GO" id="GO:0016787">
    <property type="term" value="F:hydrolase activity"/>
    <property type="evidence" value="ECO:0007669"/>
    <property type="project" value="UniProtKB-KW"/>
</dbReference>
<evidence type="ECO:0000313" key="3">
    <source>
        <dbReference type="EMBL" id="SPM37092.1"/>
    </source>
</evidence>
<proteinExistence type="predicted"/>
<feature type="transmembrane region" description="Helical" evidence="1">
    <location>
        <begin position="207"/>
        <end position="226"/>
    </location>
</feature>
<keyword evidence="4" id="KW-1185">Reference proteome</keyword>